<dbReference type="EMBL" id="FNNE01000004">
    <property type="protein sequence ID" value="SDW83631.1"/>
    <property type="molecule type" value="Genomic_DNA"/>
</dbReference>
<feature type="signal peptide" evidence="1">
    <location>
        <begin position="1"/>
        <end position="18"/>
    </location>
</feature>
<proteinExistence type="predicted"/>
<name>A0A1H2WST9_9GAMM</name>
<evidence type="ECO:0000313" key="3">
    <source>
        <dbReference type="Proteomes" id="UP000199675"/>
    </source>
</evidence>
<feature type="chain" id="PRO_5011690652" description="DUF3012 domain-containing protein" evidence="1">
    <location>
        <begin position="19"/>
        <end position="56"/>
    </location>
</feature>
<accession>A0A1H2WST9</accession>
<gene>
    <name evidence="2" type="ORF">SAMN04487960_104267</name>
</gene>
<dbReference type="Pfam" id="PF11216">
    <property type="entry name" value="DUF3012"/>
    <property type="match status" value="1"/>
</dbReference>
<dbReference type="RefSeq" id="WP_091812505.1">
    <property type="nucleotide sequence ID" value="NZ_FNNE01000004.1"/>
</dbReference>
<dbReference type="AlphaFoldDB" id="A0A1H2WST9"/>
<evidence type="ECO:0008006" key="4">
    <source>
        <dbReference type="Google" id="ProtNLM"/>
    </source>
</evidence>
<dbReference type="PROSITE" id="PS51257">
    <property type="entry name" value="PROKAR_LIPOPROTEIN"/>
    <property type="match status" value="1"/>
</dbReference>
<keyword evidence="1" id="KW-0732">Signal</keyword>
<dbReference type="OrthoDB" id="5609437at2"/>
<organism evidence="2 3">
    <name type="scientific">Marinobacter mobilis</name>
    <dbReference type="NCBI Taxonomy" id="488533"/>
    <lineage>
        <taxon>Bacteria</taxon>
        <taxon>Pseudomonadati</taxon>
        <taxon>Pseudomonadota</taxon>
        <taxon>Gammaproteobacteria</taxon>
        <taxon>Pseudomonadales</taxon>
        <taxon>Marinobacteraceae</taxon>
        <taxon>Marinobacter</taxon>
    </lineage>
</organism>
<dbReference type="STRING" id="488533.SAMN04487960_104267"/>
<dbReference type="InterPro" id="IPR021379">
    <property type="entry name" value="DUF3012"/>
</dbReference>
<reference evidence="2 3" key="1">
    <citation type="submission" date="2016-10" db="EMBL/GenBank/DDBJ databases">
        <authorList>
            <person name="de Groot N.N."/>
        </authorList>
    </citation>
    <scope>NUCLEOTIDE SEQUENCE [LARGE SCALE GENOMIC DNA]</scope>
    <source>
        <strain evidence="2 3">CGMCC 1.7059</strain>
    </source>
</reference>
<dbReference type="Proteomes" id="UP000199675">
    <property type="component" value="Unassembled WGS sequence"/>
</dbReference>
<keyword evidence="3" id="KW-1185">Reference proteome</keyword>
<evidence type="ECO:0000313" key="2">
    <source>
        <dbReference type="EMBL" id="SDW83631.1"/>
    </source>
</evidence>
<evidence type="ECO:0000256" key="1">
    <source>
        <dbReference type="SAM" id="SignalP"/>
    </source>
</evidence>
<sequence length="56" mass="6100">MKKLSMLFVAGLFASLLAGCSPEVGSEAWCENMDETPKGEWSANDAGDYAKHCVFR</sequence>
<protein>
    <recommendedName>
        <fullName evidence="4">DUF3012 domain-containing protein</fullName>
    </recommendedName>
</protein>